<feature type="compositionally biased region" description="Low complexity" evidence="3">
    <location>
        <begin position="196"/>
        <end position="236"/>
    </location>
</feature>
<dbReference type="InterPro" id="IPR023346">
    <property type="entry name" value="Lysozyme-like_dom_sf"/>
</dbReference>
<sequence length="331" mass="33446">MDQWIQSFDDMFESNKALRQWSVPNNSDDENTSIKNAINQVAQDTGVDARFILSIVMQESNGCVRVHTTDNGVINPGLMQSHDGTGSCNKDGNVQTPCPDSEILQMIKDGVEGTSAGPGLKQLVAQEGGSNQASSYYKAARAYNSGSVAPDGNLGQGGATPCYSSDIANRLLGWATGASTCNSNIVSTLLGSNWSGSSSSGSSGSSSSSSGSSTSSSAPSATSSAAPAPAATTAAPAPAPAPAQPLPSSAPAPAATTSAPAASSSGASGYYGNYPQAVSSCQQYHTVASGDSCDQVSSKYGITSSKLVSLNPGLDSTCSNLWKGYGYCVKA</sequence>
<keyword evidence="6" id="KW-1185">Reference proteome</keyword>
<evidence type="ECO:0000313" key="6">
    <source>
        <dbReference type="Proteomes" id="UP001150941"/>
    </source>
</evidence>
<evidence type="ECO:0000259" key="4">
    <source>
        <dbReference type="PROSITE" id="PS51782"/>
    </source>
</evidence>
<evidence type="ECO:0000256" key="2">
    <source>
        <dbReference type="ARBA" id="ARBA00023026"/>
    </source>
</evidence>
<feature type="region of interest" description="Disordered" evidence="3">
    <location>
        <begin position="196"/>
        <end position="259"/>
    </location>
</feature>
<dbReference type="OrthoDB" id="1193027at2759"/>
<dbReference type="AlphaFoldDB" id="A0A9W9TRL4"/>
<dbReference type="CDD" id="cd00118">
    <property type="entry name" value="LysM"/>
    <property type="match status" value="1"/>
</dbReference>
<reference evidence="5" key="1">
    <citation type="submission" date="2022-11" db="EMBL/GenBank/DDBJ databases">
        <authorList>
            <person name="Petersen C."/>
        </authorList>
    </citation>
    <scope>NUCLEOTIDE SEQUENCE</scope>
    <source>
        <strain evidence="5">IBT 19713</strain>
    </source>
</reference>
<name>A0A9W9TRL4_9EURO</name>
<dbReference type="InterPro" id="IPR036779">
    <property type="entry name" value="LysM_dom_sf"/>
</dbReference>
<accession>A0A9W9TRL4</accession>
<gene>
    <name evidence="5" type="ORF">N7468_003201</name>
</gene>
<evidence type="ECO:0000256" key="3">
    <source>
        <dbReference type="SAM" id="MobiDB-lite"/>
    </source>
</evidence>
<proteinExistence type="predicted"/>
<dbReference type="GeneID" id="83199801"/>
<dbReference type="InterPro" id="IPR018392">
    <property type="entry name" value="LysM"/>
</dbReference>
<comment type="caution">
    <text evidence="5">The sequence shown here is derived from an EMBL/GenBank/DDBJ whole genome shotgun (WGS) entry which is preliminary data.</text>
</comment>
<keyword evidence="2" id="KW-0843">Virulence</keyword>
<evidence type="ECO:0000313" key="5">
    <source>
        <dbReference type="EMBL" id="KAJ5238582.1"/>
    </source>
</evidence>
<dbReference type="InterPro" id="IPR052210">
    <property type="entry name" value="LysM1-like"/>
</dbReference>
<dbReference type="Proteomes" id="UP001150941">
    <property type="component" value="Unassembled WGS sequence"/>
</dbReference>
<evidence type="ECO:0000256" key="1">
    <source>
        <dbReference type="ARBA" id="ARBA00022669"/>
    </source>
</evidence>
<protein>
    <recommendedName>
        <fullName evidence="4">LysM domain-containing protein</fullName>
    </recommendedName>
</protein>
<dbReference type="SUPFAM" id="SSF54106">
    <property type="entry name" value="LysM domain"/>
    <property type="match status" value="1"/>
</dbReference>
<dbReference type="Gene3D" id="1.10.530.10">
    <property type="match status" value="1"/>
</dbReference>
<dbReference type="EMBL" id="JAPQKS010000003">
    <property type="protein sequence ID" value="KAJ5238582.1"/>
    <property type="molecule type" value="Genomic_DNA"/>
</dbReference>
<feature type="domain" description="LysM" evidence="4">
    <location>
        <begin position="283"/>
        <end position="329"/>
    </location>
</feature>
<dbReference type="Gene3D" id="3.10.350.10">
    <property type="entry name" value="LysM domain"/>
    <property type="match status" value="1"/>
</dbReference>
<keyword evidence="1" id="KW-0147">Chitin-binding</keyword>
<dbReference type="PROSITE" id="PS51782">
    <property type="entry name" value="LYSM"/>
    <property type="match status" value="1"/>
</dbReference>
<feature type="compositionally biased region" description="Pro residues" evidence="3">
    <location>
        <begin position="237"/>
        <end position="250"/>
    </location>
</feature>
<dbReference type="GO" id="GO:0008061">
    <property type="term" value="F:chitin binding"/>
    <property type="evidence" value="ECO:0007669"/>
    <property type="project" value="UniProtKB-KW"/>
</dbReference>
<dbReference type="PANTHER" id="PTHR34997">
    <property type="entry name" value="AM15"/>
    <property type="match status" value="1"/>
</dbReference>
<dbReference type="PANTHER" id="PTHR34997:SF1">
    <property type="entry name" value="PEPTIDOGLYCAN-BINDING LYSIN DOMAIN"/>
    <property type="match status" value="1"/>
</dbReference>
<dbReference type="Pfam" id="PF01476">
    <property type="entry name" value="LysM"/>
    <property type="match status" value="1"/>
</dbReference>
<dbReference type="SUPFAM" id="SSF53955">
    <property type="entry name" value="Lysozyme-like"/>
    <property type="match status" value="1"/>
</dbReference>
<reference evidence="5" key="2">
    <citation type="journal article" date="2023" name="IMA Fungus">
        <title>Comparative genomic study of the Penicillium genus elucidates a diverse pangenome and 15 lateral gene transfer events.</title>
        <authorList>
            <person name="Petersen C."/>
            <person name="Sorensen T."/>
            <person name="Nielsen M.R."/>
            <person name="Sondergaard T.E."/>
            <person name="Sorensen J.L."/>
            <person name="Fitzpatrick D.A."/>
            <person name="Frisvad J.C."/>
            <person name="Nielsen K.L."/>
        </authorList>
    </citation>
    <scope>NUCLEOTIDE SEQUENCE</scope>
    <source>
        <strain evidence="5">IBT 19713</strain>
    </source>
</reference>
<organism evidence="5 6">
    <name type="scientific">Penicillium chermesinum</name>
    <dbReference type="NCBI Taxonomy" id="63820"/>
    <lineage>
        <taxon>Eukaryota</taxon>
        <taxon>Fungi</taxon>
        <taxon>Dikarya</taxon>
        <taxon>Ascomycota</taxon>
        <taxon>Pezizomycotina</taxon>
        <taxon>Eurotiomycetes</taxon>
        <taxon>Eurotiomycetidae</taxon>
        <taxon>Eurotiales</taxon>
        <taxon>Aspergillaceae</taxon>
        <taxon>Penicillium</taxon>
    </lineage>
</organism>
<dbReference type="SMART" id="SM00257">
    <property type="entry name" value="LysM"/>
    <property type="match status" value="1"/>
</dbReference>
<dbReference type="RefSeq" id="XP_058331501.1">
    <property type="nucleotide sequence ID" value="XM_058472498.1"/>
</dbReference>